<dbReference type="SUPFAM" id="SSF52949">
    <property type="entry name" value="Macro domain-like"/>
    <property type="match status" value="1"/>
</dbReference>
<dbReference type="InterPro" id="IPR043472">
    <property type="entry name" value="Macro_dom-like"/>
</dbReference>
<reference evidence="1 2" key="1">
    <citation type="journal article" date="2009" name="Proc. Natl. Acad. Sci. U.S.A.">
        <title>Characterizing a model human gut microbiota composed of members of its two dominant bacterial phyla.</title>
        <authorList>
            <person name="Mahowald M.A."/>
            <person name="Rey F.E."/>
            <person name="Seedorf H."/>
            <person name="Turnbaugh P.J."/>
            <person name="Fulton R.S."/>
            <person name="Wollam A."/>
            <person name="Shah N."/>
            <person name="Wang C."/>
            <person name="Magrini V."/>
            <person name="Wilson R.K."/>
            <person name="Cantarel B.L."/>
            <person name="Coutinho P.M."/>
            <person name="Henrissat B."/>
            <person name="Crock L.W."/>
            <person name="Russell A."/>
            <person name="Verberkmoes N.C."/>
            <person name="Hettich R.L."/>
            <person name="Gordon J.I."/>
        </authorList>
    </citation>
    <scope>NUCLEOTIDE SEQUENCE [LARGE SCALE GENOMIC DNA]</scope>
    <source>
        <strain evidence="2">ATCC 33656 / DSM 3377 / JCM 17463 / KCTC 5835 / LMG 30912 / VPI 0990</strain>
    </source>
</reference>
<accession>C4ZHA5</accession>
<evidence type="ECO:0000313" key="2">
    <source>
        <dbReference type="Proteomes" id="UP000001477"/>
    </source>
</evidence>
<organism evidence="1 2">
    <name type="scientific">Agathobacter rectalis (strain ATCC 33656 / DSM 3377 / JCM 17463 / KCTC 5835 / VPI 0990)</name>
    <name type="common">Eubacterium rectale</name>
    <dbReference type="NCBI Taxonomy" id="515619"/>
    <lineage>
        <taxon>Bacteria</taxon>
        <taxon>Bacillati</taxon>
        <taxon>Bacillota</taxon>
        <taxon>Clostridia</taxon>
        <taxon>Lachnospirales</taxon>
        <taxon>Lachnospiraceae</taxon>
        <taxon>Agathobacter</taxon>
    </lineage>
</organism>
<evidence type="ECO:0008006" key="3">
    <source>
        <dbReference type="Google" id="ProtNLM"/>
    </source>
</evidence>
<sequence>MLFQFYEACIREWNQNNRIISTGVYAFPVELAAKVAVHTVNRFLQDNSDNFDLVEWGLFDSHTEAVYEAEVDRLYKMI</sequence>
<protein>
    <recommendedName>
        <fullName evidence="3">Macro domain-containing protein</fullName>
    </recommendedName>
</protein>
<proteinExistence type="predicted"/>
<dbReference type="EMBL" id="CP001107">
    <property type="protein sequence ID" value="ACR74917.1"/>
    <property type="molecule type" value="Genomic_DNA"/>
</dbReference>
<dbReference type="Proteomes" id="UP000001477">
    <property type="component" value="Chromosome"/>
</dbReference>
<gene>
    <name evidence="1" type="ordered locus">EUBREC_1155</name>
</gene>
<dbReference type="HOGENOM" id="CLU_2616737_0_0_9"/>
<dbReference type="PaxDb" id="515619-EUBREC_1155"/>
<dbReference type="KEGG" id="ere:EUBREC_1155"/>
<name>C4ZHA5_AGARV</name>
<evidence type="ECO:0000313" key="1">
    <source>
        <dbReference type="EMBL" id="ACR74917.1"/>
    </source>
</evidence>
<dbReference type="STRING" id="515619.EUBREC_1155"/>
<dbReference type="Gene3D" id="3.40.220.10">
    <property type="entry name" value="Leucine Aminopeptidase, subunit E, domain 1"/>
    <property type="match status" value="1"/>
</dbReference>
<dbReference type="AlphaFoldDB" id="C4ZHA5"/>